<dbReference type="InterPro" id="IPR029056">
    <property type="entry name" value="Ribokinase-like"/>
</dbReference>
<dbReference type="GO" id="GO:0000287">
    <property type="term" value="F:magnesium ion binding"/>
    <property type="evidence" value="ECO:0007669"/>
    <property type="project" value="InterPro"/>
</dbReference>
<dbReference type="GO" id="GO:0009228">
    <property type="term" value="P:thiamine biosynthetic process"/>
    <property type="evidence" value="ECO:0007669"/>
    <property type="project" value="UniProtKB-KW"/>
</dbReference>
<dbReference type="NCBIfam" id="TIGR00694">
    <property type="entry name" value="thiM"/>
    <property type="match status" value="1"/>
</dbReference>
<dbReference type="PRINTS" id="PR01099">
    <property type="entry name" value="HYETHTZKNASE"/>
</dbReference>
<dbReference type="NCBIfam" id="NF006830">
    <property type="entry name" value="PRK09355.1"/>
    <property type="match status" value="1"/>
</dbReference>
<dbReference type="OrthoDB" id="4994at2759"/>
<evidence type="ECO:0000313" key="13">
    <source>
        <dbReference type="Proteomes" id="UP000232323"/>
    </source>
</evidence>
<dbReference type="Proteomes" id="UP000232323">
    <property type="component" value="Unassembled WGS sequence"/>
</dbReference>
<dbReference type="AlphaFoldDB" id="A0A250WWT1"/>
<gene>
    <name evidence="12" type="ORF">CEUSTIGMA_g2516.t1</name>
</gene>
<dbReference type="Gene3D" id="3.40.1190.20">
    <property type="match status" value="1"/>
</dbReference>
<evidence type="ECO:0000256" key="2">
    <source>
        <dbReference type="ARBA" id="ARBA00001946"/>
    </source>
</evidence>
<proteinExistence type="inferred from homology"/>
<dbReference type="HAMAP" id="MF_00228">
    <property type="entry name" value="Thz_kinase"/>
    <property type="match status" value="1"/>
</dbReference>
<dbReference type="Pfam" id="PF02110">
    <property type="entry name" value="HK"/>
    <property type="match status" value="1"/>
</dbReference>
<evidence type="ECO:0000256" key="6">
    <source>
        <dbReference type="ARBA" id="ARBA00022723"/>
    </source>
</evidence>
<dbReference type="UniPathway" id="UPA00060">
    <property type="reaction ID" value="UER00139"/>
</dbReference>
<dbReference type="GO" id="GO:0004417">
    <property type="term" value="F:hydroxyethylthiazole kinase activity"/>
    <property type="evidence" value="ECO:0007669"/>
    <property type="project" value="UniProtKB-EC"/>
</dbReference>
<dbReference type="CDD" id="cd01170">
    <property type="entry name" value="THZ_kinase"/>
    <property type="match status" value="1"/>
</dbReference>
<dbReference type="InterPro" id="IPR000417">
    <property type="entry name" value="Hyethyz_kinase"/>
</dbReference>
<dbReference type="SUPFAM" id="SSF53613">
    <property type="entry name" value="Ribokinase-like"/>
    <property type="match status" value="1"/>
</dbReference>
<sequence>MSFAKSSACTPHSKPSVWQMWQRVRISKPLTQCITNYVSMEIMAATLLAAGASPAMVHGLDEVEDFASISSALLINMGTMSSEWVASKKLAAKQAVLLNKPWVLDPVGCGATPYRTKACLDMLHCKPTVVRGNASEIIALSGAQGNVKGVDSTAQSSDALVHATQLAKDFTCVVAVSGAVDYVTNGRDVLEVRNGVEMLTLVTAAGCSLTALVAAFVSQSREDPLLATAAAMAIFGIASERALETAAVPGPGSLRVGLLDQLFLLDEETVTKRIKIQEREVAK</sequence>
<evidence type="ECO:0000256" key="11">
    <source>
        <dbReference type="ARBA" id="ARBA00022977"/>
    </source>
</evidence>
<keyword evidence="7" id="KW-0547">Nucleotide-binding</keyword>
<keyword evidence="9" id="KW-0067">ATP-binding</keyword>
<keyword evidence="13" id="KW-1185">Reference proteome</keyword>
<comment type="catalytic activity">
    <reaction evidence="1">
        <text>5-(2-hydroxyethyl)-4-methylthiazole + ATP = 4-methyl-5-(2-phosphooxyethyl)-thiazole + ADP + H(+)</text>
        <dbReference type="Rhea" id="RHEA:24212"/>
        <dbReference type="ChEBI" id="CHEBI:15378"/>
        <dbReference type="ChEBI" id="CHEBI:17957"/>
        <dbReference type="ChEBI" id="CHEBI:30616"/>
        <dbReference type="ChEBI" id="CHEBI:58296"/>
        <dbReference type="ChEBI" id="CHEBI:456216"/>
        <dbReference type="EC" id="2.7.1.50"/>
    </reaction>
</comment>
<keyword evidence="10" id="KW-0460">Magnesium</keyword>
<evidence type="ECO:0000256" key="4">
    <source>
        <dbReference type="ARBA" id="ARBA00012129"/>
    </source>
</evidence>
<keyword evidence="11" id="KW-0784">Thiamine biosynthesis</keyword>
<accession>A0A250WWT1</accession>
<evidence type="ECO:0000256" key="5">
    <source>
        <dbReference type="ARBA" id="ARBA00022679"/>
    </source>
</evidence>
<dbReference type="STRING" id="1157962.A0A250WWT1"/>
<name>A0A250WWT1_9CHLO</name>
<evidence type="ECO:0000256" key="7">
    <source>
        <dbReference type="ARBA" id="ARBA00022741"/>
    </source>
</evidence>
<dbReference type="EMBL" id="BEGY01000010">
    <property type="protein sequence ID" value="GAX75072.1"/>
    <property type="molecule type" value="Genomic_DNA"/>
</dbReference>
<evidence type="ECO:0000256" key="3">
    <source>
        <dbReference type="ARBA" id="ARBA00004868"/>
    </source>
</evidence>
<dbReference type="GO" id="GO:0009229">
    <property type="term" value="P:thiamine diphosphate biosynthetic process"/>
    <property type="evidence" value="ECO:0007669"/>
    <property type="project" value="UniProtKB-UniPathway"/>
</dbReference>
<dbReference type="EC" id="2.7.1.50" evidence="4"/>
<comment type="caution">
    <text evidence="12">The sequence shown here is derived from an EMBL/GenBank/DDBJ whole genome shotgun (WGS) entry which is preliminary data.</text>
</comment>
<comment type="cofactor">
    <cofactor evidence="2">
        <name>Mg(2+)</name>
        <dbReference type="ChEBI" id="CHEBI:18420"/>
    </cofactor>
</comment>
<evidence type="ECO:0000256" key="1">
    <source>
        <dbReference type="ARBA" id="ARBA00001771"/>
    </source>
</evidence>
<reference evidence="12 13" key="1">
    <citation type="submission" date="2017-08" db="EMBL/GenBank/DDBJ databases">
        <title>Acidophilic green algal genome provides insights into adaptation to an acidic environment.</title>
        <authorList>
            <person name="Hirooka S."/>
            <person name="Hirose Y."/>
            <person name="Kanesaki Y."/>
            <person name="Higuchi S."/>
            <person name="Fujiwara T."/>
            <person name="Onuma R."/>
            <person name="Era A."/>
            <person name="Ohbayashi R."/>
            <person name="Uzuka A."/>
            <person name="Nozaki H."/>
            <person name="Yoshikawa H."/>
            <person name="Miyagishima S.Y."/>
        </authorList>
    </citation>
    <scope>NUCLEOTIDE SEQUENCE [LARGE SCALE GENOMIC DNA]</scope>
    <source>
        <strain evidence="12 13">NIES-2499</strain>
    </source>
</reference>
<comment type="pathway">
    <text evidence="3">Cofactor biosynthesis; thiamine diphosphate biosynthesis; 4-methyl-5-(2-phosphoethyl)-thiazole from 5-(2-hydroxyethyl)-4-methylthiazole: step 1/1.</text>
</comment>
<protein>
    <recommendedName>
        <fullName evidence="4">hydroxyethylthiazole kinase</fullName>
        <ecNumber evidence="4">2.7.1.50</ecNumber>
    </recommendedName>
</protein>
<dbReference type="GO" id="GO:0005524">
    <property type="term" value="F:ATP binding"/>
    <property type="evidence" value="ECO:0007669"/>
    <property type="project" value="UniProtKB-KW"/>
</dbReference>
<evidence type="ECO:0000256" key="9">
    <source>
        <dbReference type="ARBA" id="ARBA00022840"/>
    </source>
</evidence>
<evidence type="ECO:0000256" key="10">
    <source>
        <dbReference type="ARBA" id="ARBA00022842"/>
    </source>
</evidence>
<dbReference type="PIRSF" id="PIRSF000513">
    <property type="entry name" value="Thz_kinase"/>
    <property type="match status" value="1"/>
</dbReference>
<keyword evidence="6" id="KW-0479">Metal-binding</keyword>
<keyword evidence="8" id="KW-0418">Kinase</keyword>
<evidence type="ECO:0000256" key="8">
    <source>
        <dbReference type="ARBA" id="ARBA00022777"/>
    </source>
</evidence>
<keyword evidence="5" id="KW-0808">Transferase</keyword>
<organism evidence="12 13">
    <name type="scientific">Chlamydomonas eustigma</name>
    <dbReference type="NCBI Taxonomy" id="1157962"/>
    <lineage>
        <taxon>Eukaryota</taxon>
        <taxon>Viridiplantae</taxon>
        <taxon>Chlorophyta</taxon>
        <taxon>core chlorophytes</taxon>
        <taxon>Chlorophyceae</taxon>
        <taxon>CS clade</taxon>
        <taxon>Chlamydomonadales</taxon>
        <taxon>Chlamydomonadaceae</taxon>
        <taxon>Chlamydomonas</taxon>
    </lineage>
</organism>
<evidence type="ECO:0000313" key="12">
    <source>
        <dbReference type="EMBL" id="GAX75072.1"/>
    </source>
</evidence>